<feature type="region of interest" description="Disordered" evidence="2">
    <location>
        <begin position="139"/>
        <end position="173"/>
    </location>
</feature>
<dbReference type="RefSeq" id="WP_106835254.1">
    <property type="nucleotide sequence ID" value="NZ_JARMEW010000033.1"/>
</dbReference>
<evidence type="ECO:0000256" key="2">
    <source>
        <dbReference type="SAM" id="MobiDB-lite"/>
    </source>
</evidence>
<evidence type="ECO:0000259" key="3">
    <source>
        <dbReference type="Pfam" id="PF07261"/>
    </source>
</evidence>
<dbReference type="GeneID" id="95752072"/>
<evidence type="ECO:0000256" key="1">
    <source>
        <dbReference type="ARBA" id="ARBA00093462"/>
    </source>
</evidence>
<evidence type="ECO:0000313" key="4">
    <source>
        <dbReference type="EMBL" id="PSK08046.1"/>
    </source>
</evidence>
<reference evidence="4 5" key="1">
    <citation type="submission" date="2018-03" db="EMBL/GenBank/DDBJ databases">
        <title>Brevisbacillus phylogenomics.</title>
        <authorList>
            <person name="Dunlap C."/>
        </authorList>
    </citation>
    <scope>NUCLEOTIDE SEQUENCE [LARGE SCALE GENOMIC DNA]</scope>
    <source>
        <strain evidence="4 5">NRRL B-41110</strain>
    </source>
</reference>
<dbReference type="PANTHER" id="PTHR37293:SF5">
    <property type="entry name" value="DNA REPLICATION PROTEIN"/>
    <property type="match status" value="1"/>
</dbReference>
<dbReference type="Proteomes" id="UP000241645">
    <property type="component" value="Unassembled WGS sequence"/>
</dbReference>
<feature type="domain" description="DnaB/C C-terminal" evidence="3">
    <location>
        <begin position="183"/>
        <end position="256"/>
    </location>
</feature>
<dbReference type="PANTHER" id="PTHR37293">
    <property type="entry name" value="PHAGE REPLICATION PROTEIN-RELATED"/>
    <property type="match status" value="1"/>
</dbReference>
<dbReference type="EMBL" id="PXZO01000037">
    <property type="protein sequence ID" value="PSK08046.1"/>
    <property type="molecule type" value="Genomic_DNA"/>
</dbReference>
<dbReference type="InterPro" id="IPR034829">
    <property type="entry name" value="DnaD-like_sf"/>
</dbReference>
<evidence type="ECO:0000313" key="5">
    <source>
        <dbReference type="Proteomes" id="UP000241645"/>
    </source>
</evidence>
<gene>
    <name evidence="4" type="ORF">C7R92_18420</name>
</gene>
<protein>
    <submittedName>
        <fullName evidence="4">DNA replication protein DnaD</fullName>
    </submittedName>
</protein>
<dbReference type="InterPro" id="IPR053162">
    <property type="entry name" value="DnaD"/>
</dbReference>
<proteinExistence type="inferred from homology"/>
<dbReference type="InterPro" id="IPR006343">
    <property type="entry name" value="DnaB/C_C"/>
</dbReference>
<comment type="caution">
    <text evidence="4">The sequence shown here is derived from an EMBL/GenBank/DDBJ whole genome shotgun (WGS) entry which is preliminary data.</text>
</comment>
<dbReference type="Gene3D" id="1.10.10.630">
    <property type="entry name" value="DnaD domain-like"/>
    <property type="match status" value="1"/>
</dbReference>
<name>A0ABX5FM24_9BACL</name>
<dbReference type="NCBIfam" id="TIGR01446">
    <property type="entry name" value="DnaD_dom"/>
    <property type="match status" value="1"/>
</dbReference>
<feature type="region of interest" description="Disordered" evidence="2">
    <location>
        <begin position="261"/>
        <end position="323"/>
    </location>
</feature>
<dbReference type="Pfam" id="PF07261">
    <property type="entry name" value="DnaB_2"/>
    <property type="match status" value="1"/>
</dbReference>
<organism evidence="4 5">
    <name type="scientific">Brevibacillus porteri</name>
    <dbReference type="NCBI Taxonomy" id="2126350"/>
    <lineage>
        <taxon>Bacteria</taxon>
        <taxon>Bacillati</taxon>
        <taxon>Bacillota</taxon>
        <taxon>Bacilli</taxon>
        <taxon>Bacillales</taxon>
        <taxon>Paenibacillaceae</taxon>
        <taxon>Brevibacillus</taxon>
    </lineage>
</organism>
<keyword evidence="5" id="KW-1185">Reference proteome</keyword>
<comment type="similarity">
    <text evidence="1">Belongs to the DnaB/DnaD family.</text>
</comment>
<dbReference type="SUPFAM" id="SSF158499">
    <property type="entry name" value="DnaD domain-like"/>
    <property type="match status" value="1"/>
</dbReference>
<accession>A0ABX5FM24</accession>
<sequence>MATYRQVQTSFWQDGFVLDLTPEEKYFFLYLMTNSKTTQCGIYELPKRIIETETGYNRETVDKLLNRFVEYGKVAYNETTKEIMMLNWLKHNRINSPKVKACITKELKGVKHKPFVEVFQALCKEYGYGIDTVSIDYGEEKEKEQEQEQEEEQEQEAGAGAGASSALDDLPDKTIPQKPDPVTFYMNNITAAIPPIIVQDIDQWIVKGHFDEPEEIIIEALRETILNGTKSWKYTTKILIGWADQGLRTLQQVQAAIAEHARSKASNKGKYTRGQSTGMSEADKAYLDNLRGGQAPQDDPSYDPAQDHELQKLMGQLQGKGTE</sequence>